<dbReference type="SUPFAM" id="SSF49303">
    <property type="entry name" value="beta-Galactosidase/glucuronidase domain"/>
    <property type="match status" value="1"/>
</dbReference>
<dbReference type="InterPro" id="IPR008979">
    <property type="entry name" value="Galactose-bd-like_sf"/>
</dbReference>
<dbReference type="Pfam" id="PF02837">
    <property type="entry name" value="Glyco_hydro_2_N"/>
    <property type="match status" value="1"/>
</dbReference>
<dbReference type="InterPro" id="IPR006102">
    <property type="entry name" value="Ig-like_GH2"/>
</dbReference>
<dbReference type="Gene3D" id="2.60.120.260">
    <property type="entry name" value="Galactose-binding domain-like"/>
    <property type="match status" value="1"/>
</dbReference>
<dbReference type="SUPFAM" id="SSF49785">
    <property type="entry name" value="Galactose-binding domain-like"/>
    <property type="match status" value="1"/>
</dbReference>
<dbReference type="Gene3D" id="2.60.40.10">
    <property type="entry name" value="Immunoglobulins"/>
    <property type="match status" value="1"/>
</dbReference>
<dbReference type="SUPFAM" id="SSF51445">
    <property type="entry name" value="(Trans)glycosidases"/>
    <property type="match status" value="1"/>
</dbReference>
<dbReference type="InterPro" id="IPR036156">
    <property type="entry name" value="Beta-gal/glucu_dom_sf"/>
</dbReference>
<dbReference type="InterPro" id="IPR013783">
    <property type="entry name" value="Ig-like_fold"/>
</dbReference>
<dbReference type="InterPro" id="IPR006104">
    <property type="entry name" value="Glyco_hydro_2_N"/>
</dbReference>
<evidence type="ECO:0000313" key="7">
    <source>
        <dbReference type="EMBL" id="MPM39586.1"/>
    </source>
</evidence>
<proteinExistence type="inferred from homology"/>
<evidence type="ECO:0000256" key="3">
    <source>
        <dbReference type="ARBA" id="ARBA00023295"/>
    </source>
</evidence>
<feature type="domain" description="Glycoside hydrolase family 2 catalytic" evidence="5">
    <location>
        <begin position="282"/>
        <end position="571"/>
    </location>
</feature>
<dbReference type="GO" id="GO:0005975">
    <property type="term" value="P:carbohydrate metabolic process"/>
    <property type="evidence" value="ECO:0007669"/>
    <property type="project" value="InterPro"/>
</dbReference>
<dbReference type="PANTHER" id="PTHR42732:SF2">
    <property type="entry name" value="BETA-MANNOSIDASE"/>
    <property type="match status" value="1"/>
</dbReference>
<dbReference type="Gene3D" id="3.20.20.80">
    <property type="entry name" value="Glycosidases"/>
    <property type="match status" value="1"/>
</dbReference>
<sequence>MKNYYPDPAFLRQDWIDLSGEWEFAFDDQNQGLKGKWYAKPLPMKIHVPFVFQCEKSGINDKSYHPILWYRKEIELPHFRNKEVLLSFNGVDYKAMVYVNGSMVAVHEGGYTPFHIPVSAYLKRGKNVIALRVEDYHDTAQPRGKQIWTENNHGCWYTASSGIWKDVWLQITGKEYIEACRIIPDLNNRMAHLEIDYPNTFSGKGKLAIELLYNGRHVNTMTLETEAYRQHVHLHVTQPHSVDDIHTWSPEKPNLYDVALSLYDEAGSLCDKVVTYFGMRDVSIRNGQILLNNRPIYQKLILDQGYWDESLLTPPDKEALKKDLGLAKSMGFNGVRKHQKIEDPWFYYYADKLGLMVWAELPSPYCFSTDEIVNVERDMTETVRHLYNHPCIITWVPFNESWGIRDILHDKRQQQFVKGMYHLLKAMDPLRFISANDGWEQPIHEFVAIHDYLIHDQESYDKTWGNLEKLINTTPSHRQVLADCDSYNGAPVLLTEYGGIALQEQVTDKAWGYRGPARDKEEYVKRLTNIMDVIYRDSRLSGFCYTQLTDVQQEVNGLLKPDRTPKCSLDVFYKIFSERA</sequence>
<keyword evidence="3 7" id="KW-0326">Glycosidase</keyword>
<evidence type="ECO:0000259" key="4">
    <source>
        <dbReference type="Pfam" id="PF00703"/>
    </source>
</evidence>
<dbReference type="Pfam" id="PF02836">
    <property type="entry name" value="Glyco_hydro_2_C"/>
    <property type="match status" value="1"/>
</dbReference>
<keyword evidence="2 7" id="KW-0378">Hydrolase</keyword>
<dbReference type="AlphaFoldDB" id="A0A644ZFH0"/>
<reference evidence="7" key="1">
    <citation type="submission" date="2019-08" db="EMBL/GenBank/DDBJ databases">
        <authorList>
            <person name="Kucharzyk K."/>
            <person name="Murdoch R.W."/>
            <person name="Higgins S."/>
            <person name="Loffler F."/>
        </authorList>
    </citation>
    <scope>NUCLEOTIDE SEQUENCE</scope>
</reference>
<feature type="domain" description="Glycosyl hydrolases family 2 sugar binding" evidence="6">
    <location>
        <begin position="18"/>
        <end position="169"/>
    </location>
</feature>
<organism evidence="7">
    <name type="scientific">bioreactor metagenome</name>
    <dbReference type="NCBI Taxonomy" id="1076179"/>
    <lineage>
        <taxon>unclassified sequences</taxon>
        <taxon>metagenomes</taxon>
        <taxon>ecological metagenomes</taxon>
    </lineage>
</organism>
<comment type="caution">
    <text evidence="7">The sequence shown here is derived from an EMBL/GenBank/DDBJ whole genome shotgun (WGS) entry which is preliminary data.</text>
</comment>
<dbReference type="GO" id="GO:0004565">
    <property type="term" value="F:beta-galactosidase activity"/>
    <property type="evidence" value="ECO:0007669"/>
    <property type="project" value="UniProtKB-EC"/>
</dbReference>
<evidence type="ECO:0000259" key="6">
    <source>
        <dbReference type="Pfam" id="PF02837"/>
    </source>
</evidence>
<name>A0A644ZFH0_9ZZZZ</name>
<protein>
    <submittedName>
        <fullName evidence="7">Beta-galactosidase</fullName>
        <ecNumber evidence="7">3.2.1.23</ecNumber>
    </submittedName>
</protein>
<feature type="domain" description="Glycoside hydrolase family 2 immunoglobulin-like beta-sandwich" evidence="4">
    <location>
        <begin position="176"/>
        <end position="280"/>
    </location>
</feature>
<dbReference type="InterPro" id="IPR051913">
    <property type="entry name" value="GH2_Domain-Containing"/>
</dbReference>
<gene>
    <name evidence="7" type="primary">lacZ_27</name>
    <name evidence="7" type="ORF">SDC9_86220</name>
</gene>
<comment type="similarity">
    <text evidence="1">Belongs to the glycosyl hydrolase 2 family.</text>
</comment>
<evidence type="ECO:0000256" key="2">
    <source>
        <dbReference type="ARBA" id="ARBA00022801"/>
    </source>
</evidence>
<dbReference type="EC" id="3.2.1.23" evidence="7"/>
<evidence type="ECO:0000259" key="5">
    <source>
        <dbReference type="Pfam" id="PF02836"/>
    </source>
</evidence>
<dbReference type="PANTHER" id="PTHR42732">
    <property type="entry name" value="BETA-GALACTOSIDASE"/>
    <property type="match status" value="1"/>
</dbReference>
<dbReference type="InterPro" id="IPR017853">
    <property type="entry name" value="GH"/>
</dbReference>
<dbReference type="InterPro" id="IPR006103">
    <property type="entry name" value="Glyco_hydro_2_cat"/>
</dbReference>
<accession>A0A644ZFH0</accession>
<dbReference type="EMBL" id="VSSQ01008697">
    <property type="protein sequence ID" value="MPM39586.1"/>
    <property type="molecule type" value="Genomic_DNA"/>
</dbReference>
<evidence type="ECO:0000256" key="1">
    <source>
        <dbReference type="ARBA" id="ARBA00007401"/>
    </source>
</evidence>
<dbReference type="Pfam" id="PF00703">
    <property type="entry name" value="Glyco_hydro_2"/>
    <property type="match status" value="1"/>
</dbReference>